<dbReference type="InterPro" id="IPR036320">
    <property type="entry name" value="Glycosyl_Trfase_fam3_N_dom_sf"/>
</dbReference>
<evidence type="ECO:0000313" key="8">
    <source>
        <dbReference type="Proteomes" id="UP001208689"/>
    </source>
</evidence>
<comment type="subunit">
    <text evidence="4">Homodimer.</text>
</comment>
<feature type="binding site" evidence="4">
    <location>
        <position position="95"/>
    </location>
    <ligand>
        <name>Mg(2+)</name>
        <dbReference type="ChEBI" id="CHEBI:18420"/>
        <label>1</label>
    </ligand>
</feature>
<keyword evidence="2 4" id="KW-0328">Glycosyltransferase</keyword>
<dbReference type="EMBL" id="CP104013">
    <property type="protein sequence ID" value="UYP47039.1"/>
    <property type="molecule type" value="Genomic_DNA"/>
</dbReference>
<proteinExistence type="inferred from homology"/>
<keyword evidence="4" id="KW-0822">Tryptophan biosynthesis</keyword>
<dbReference type="Gene3D" id="1.20.970.10">
    <property type="entry name" value="Transferase, Pyrimidine Nucleoside Phosphorylase, Chain C"/>
    <property type="match status" value="1"/>
</dbReference>
<keyword evidence="3 4" id="KW-0808">Transferase</keyword>
<dbReference type="InterPro" id="IPR005940">
    <property type="entry name" value="Anthranilate_Pribosyl_Tfrase"/>
</dbReference>
<evidence type="ECO:0000256" key="4">
    <source>
        <dbReference type="HAMAP-Rule" id="MF_00211"/>
    </source>
</evidence>
<feature type="binding site" evidence="4">
    <location>
        <begin position="93"/>
        <end position="96"/>
    </location>
    <ligand>
        <name>5-phospho-alpha-D-ribose 1-diphosphate</name>
        <dbReference type="ChEBI" id="CHEBI:58017"/>
    </ligand>
</feature>
<comment type="caution">
    <text evidence="4">Lacks conserved residue(s) required for the propagation of feature annotation.</text>
</comment>
<dbReference type="InterPro" id="IPR035902">
    <property type="entry name" value="Nuc_phospho_transferase"/>
</dbReference>
<keyword evidence="4" id="KW-0057">Aromatic amino acid biosynthesis</keyword>
<dbReference type="InterPro" id="IPR000312">
    <property type="entry name" value="Glycosyl_Trfase_fam3"/>
</dbReference>
<comment type="catalytic activity">
    <reaction evidence="4">
        <text>N-(5-phospho-beta-D-ribosyl)anthranilate + diphosphate = 5-phospho-alpha-D-ribose 1-diphosphate + anthranilate</text>
        <dbReference type="Rhea" id="RHEA:11768"/>
        <dbReference type="ChEBI" id="CHEBI:16567"/>
        <dbReference type="ChEBI" id="CHEBI:18277"/>
        <dbReference type="ChEBI" id="CHEBI:33019"/>
        <dbReference type="ChEBI" id="CHEBI:58017"/>
        <dbReference type="EC" id="2.4.2.18"/>
    </reaction>
</comment>
<evidence type="ECO:0000259" key="6">
    <source>
        <dbReference type="Pfam" id="PF02885"/>
    </source>
</evidence>
<evidence type="ECO:0000313" key="7">
    <source>
        <dbReference type="EMBL" id="UYP47039.1"/>
    </source>
</evidence>
<keyword evidence="4" id="KW-0479">Metal-binding</keyword>
<dbReference type="PANTHER" id="PTHR43285:SF2">
    <property type="entry name" value="ANTHRANILATE PHOSPHORIBOSYLTRANSFERASE"/>
    <property type="match status" value="1"/>
</dbReference>
<dbReference type="SUPFAM" id="SSF47648">
    <property type="entry name" value="Nucleoside phosphorylase/phosphoribosyltransferase N-terminal domain"/>
    <property type="match status" value="1"/>
</dbReference>
<feature type="binding site" evidence="4">
    <location>
        <position position="83"/>
    </location>
    <ligand>
        <name>anthranilate</name>
        <dbReference type="ChEBI" id="CHEBI:16567"/>
        <label>1</label>
    </ligand>
</feature>
<name>A0ABY6HX58_9ARCH</name>
<reference evidence="7" key="1">
    <citation type="submission" date="2022-09" db="EMBL/GenBank/DDBJ databases">
        <title>Actin cytoskeleton and complex cell architecture in an #Asgard archaeon.</title>
        <authorList>
            <person name="Ponce Toledo R.I."/>
            <person name="Schleper C."/>
            <person name="Rodrigues Oliveira T."/>
            <person name="Wollweber F."/>
            <person name="Xu J."/>
            <person name="Rittmann S."/>
            <person name="Klingl A."/>
            <person name="Pilhofer M."/>
        </authorList>
    </citation>
    <scope>NUCLEOTIDE SEQUENCE</scope>
    <source>
        <strain evidence="7">B-35</strain>
    </source>
</reference>
<feature type="binding site" evidence="4">
    <location>
        <position position="169"/>
    </location>
    <ligand>
        <name>anthranilate</name>
        <dbReference type="ChEBI" id="CHEBI:16567"/>
        <label>2</label>
    </ligand>
</feature>
<feature type="binding site" evidence="4">
    <location>
        <position position="123"/>
    </location>
    <ligand>
        <name>5-phospho-alpha-D-ribose 1-diphosphate</name>
        <dbReference type="ChEBI" id="CHEBI:58017"/>
    </ligand>
</feature>
<feature type="binding site" evidence="4">
    <location>
        <position position="91"/>
    </location>
    <ligand>
        <name>5-phospho-alpha-D-ribose 1-diphosphate</name>
        <dbReference type="ChEBI" id="CHEBI:58017"/>
    </ligand>
</feature>
<dbReference type="HAMAP" id="MF_00211">
    <property type="entry name" value="TrpD"/>
    <property type="match status" value="1"/>
</dbReference>
<dbReference type="GO" id="GO:0004048">
    <property type="term" value="F:anthranilate phosphoribosyltransferase activity"/>
    <property type="evidence" value="ECO:0007669"/>
    <property type="project" value="UniProtKB-EC"/>
</dbReference>
<dbReference type="NCBIfam" id="TIGR01245">
    <property type="entry name" value="trpD"/>
    <property type="match status" value="1"/>
</dbReference>
<keyword evidence="1 4" id="KW-0028">Amino-acid biosynthesis</keyword>
<dbReference type="EC" id="2.4.2.18" evidence="4"/>
<comment type="cofactor">
    <cofactor evidence="4">
        <name>Mg(2+)</name>
        <dbReference type="ChEBI" id="CHEBI:18420"/>
    </cofactor>
    <text evidence="4">Binds 2 magnesium ions per monomer.</text>
</comment>
<comment type="pathway">
    <text evidence="4">Amino-acid biosynthesis; L-tryptophan biosynthesis; L-tryptophan from chorismate: step 2/5.</text>
</comment>
<organism evidence="7 8">
    <name type="scientific">Candidatus Lokiarchaeum ossiferum</name>
    <dbReference type="NCBI Taxonomy" id="2951803"/>
    <lineage>
        <taxon>Archaea</taxon>
        <taxon>Promethearchaeati</taxon>
        <taxon>Promethearchaeota</taxon>
        <taxon>Promethearchaeia</taxon>
        <taxon>Promethearchaeales</taxon>
        <taxon>Promethearchaeaceae</taxon>
        <taxon>Candidatus Lokiarchaeum</taxon>
    </lineage>
</organism>
<accession>A0ABY6HX58</accession>
<evidence type="ECO:0000259" key="5">
    <source>
        <dbReference type="Pfam" id="PF00591"/>
    </source>
</evidence>
<evidence type="ECO:0000256" key="3">
    <source>
        <dbReference type="ARBA" id="ARBA00022679"/>
    </source>
</evidence>
<keyword evidence="8" id="KW-1185">Reference proteome</keyword>
<dbReference type="Proteomes" id="UP001208689">
    <property type="component" value="Chromosome"/>
</dbReference>
<dbReference type="Gene3D" id="3.40.1030.10">
    <property type="entry name" value="Nucleoside phosphorylase/phosphoribosyltransferase catalytic domain"/>
    <property type="match status" value="1"/>
</dbReference>
<feature type="domain" description="Glycosyl transferase family 3 N-terminal" evidence="6">
    <location>
        <begin position="10"/>
        <end position="67"/>
    </location>
</feature>
<dbReference type="InterPro" id="IPR017459">
    <property type="entry name" value="Glycosyl_Trfase_fam3_N_dom"/>
</dbReference>
<dbReference type="Pfam" id="PF00591">
    <property type="entry name" value="Glycos_transf_3"/>
    <property type="match status" value="1"/>
</dbReference>
<dbReference type="Pfam" id="PF02885">
    <property type="entry name" value="Glycos_trans_3N"/>
    <property type="match status" value="1"/>
</dbReference>
<feature type="binding site" evidence="4">
    <location>
        <begin position="111"/>
        <end position="119"/>
    </location>
    <ligand>
        <name>5-phospho-alpha-D-ribose 1-diphosphate</name>
        <dbReference type="ChEBI" id="CHEBI:58017"/>
    </ligand>
</feature>
<comment type="function">
    <text evidence="4">Catalyzes the transfer of the phosphoribosyl group of 5-phosphorylribose-1-pyrophosphate (PRPP) to anthranilate to yield N-(5'-phosphoribosyl)-anthranilate (PRA).</text>
</comment>
<feature type="binding site" evidence="4">
    <location>
        <position position="229"/>
    </location>
    <ligand>
        <name>Mg(2+)</name>
        <dbReference type="ChEBI" id="CHEBI:18420"/>
        <label>2</label>
    </ligand>
</feature>
<protein>
    <recommendedName>
        <fullName evidence="4">Anthranilate phosphoribosyltransferase</fullName>
        <ecNumber evidence="4">2.4.2.18</ecNumber>
    </recommendedName>
</protein>
<comment type="similarity">
    <text evidence="4">Belongs to the anthranilate phosphoribosyltransferase family.</text>
</comment>
<feature type="binding site" evidence="4">
    <location>
        <position position="229"/>
    </location>
    <ligand>
        <name>Mg(2+)</name>
        <dbReference type="ChEBI" id="CHEBI:18420"/>
        <label>1</label>
    </ligand>
</feature>
<dbReference type="SUPFAM" id="SSF52418">
    <property type="entry name" value="Nucleoside phosphorylase/phosphoribosyltransferase catalytic domain"/>
    <property type="match status" value="1"/>
</dbReference>
<feature type="domain" description="Glycosyl transferase family 3" evidence="5">
    <location>
        <begin position="76"/>
        <end position="328"/>
    </location>
</feature>
<dbReference type="PANTHER" id="PTHR43285">
    <property type="entry name" value="ANTHRANILATE PHOSPHORIBOSYLTRANSFERASE"/>
    <property type="match status" value="1"/>
</dbReference>
<keyword evidence="4" id="KW-0460">Magnesium</keyword>
<feature type="binding site" evidence="4">
    <location>
        <position position="228"/>
    </location>
    <ligand>
        <name>Mg(2+)</name>
        <dbReference type="ChEBI" id="CHEBI:18420"/>
        <label>2</label>
    </ligand>
</feature>
<feature type="binding site" evidence="4">
    <location>
        <position position="83"/>
    </location>
    <ligand>
        <name>5-phospho-alpha-D-ribose 1-diphosphate</name>
        <dbReference type="ChEBI" id="CHEBI:58017"/>
    </ligand>
</feature>
<evidence type="ECO:0000256" key="2">
    <source>
        <dbReference type="ARBA" id="ARBA00022676"/>
    </source>
</evidence>
<gene>
    <name evidence="4" type="primary">trpD</name>
    <name evidence="7" type="ORF">NEF87_003324</name>
</gene>
<sequence length="350" mass="38163">MSSIQSGIINLVEGNELSRYDTQQIIREIMQGHTSDSEIASFLTALCIRGETSEIIAGAAEIMREYASQITPNTTEPLVDTCGTGGDNANTFNISTLAAIVAAGAGVHIAKHGNRSISSKCGSADLLEAFGVKINLEPEEVKSIIEKIGIGFMFAPKFHPAMKYVMPVRRSLKMRTVFNILGPLTNPANAKSHVLGVFNKELIQPLAEVMNKLGANHVYIINSEPGIDEIIPYSEVHVGEVKEGEIEYYSLKPSDFGVNSFYMSELSGGTIEKNLEIAVKILKNEDLGIKREIVLINAAFAVLSAYGDMTYDTAYEKVKEALTTGKALKKLEELVRETQGSILKFNEVIQ</sequence>
<feature type="binding site" evidence="4">
    <location>
        <begin position="86"/>
        <end position="87"/>
    </location>
    <ligand>
        <name>5-phospho-alpha-D-ribose 1-diphosphate</name>
        <dbReference type="ChEBI" id="CHEBI:58017"/>
    </ligand>
</feature>
<evidence type="ECO:0000256" key="1">
    <source>
        <dbReference type="ARBA" id="ARBA00022605"/>
    </source>
</evidence>
<feature type="binding site" evidence="4">
    <location>
        <position position="114"/>
    </location>
    <ligand>
        <name>anthranilate</name>
        <dbReference type="ChEBI" id="CHEBI:16567"/>
        <label>1</label>
    </ligand>
</feature>